<dbReference type="RefSeq" id="WP_066480227.1">
    <property type="nucleotide sequence ID" value="NZ_BCNT01000011.1"/>
</dbReference>
<dbReference type="SUPFAM" id="SSF53335">
    <property type="entry name" value="S-adenosyl-L-methionine-dependent methyltransferases"/>
    <property type="match status" value="1"/>
</dbReference>
<reference evidence="17" key="1">
    <citation type="journal article" date="2019" name="Int. J. Syst. Evol. Microbiol.">
        <title>The Global Catalogue of Microorganisms (GCM) 10K type strain sequencing project: providing services to taxonomists for standard genome sequencing and annotation.</title>
        <authorList>
            <consortium name="The Broad Institute Genomics Platform"/>
            <consortium name="The Broad Institute Genome Sequencing Center for Infectious Disease"/>
            <person name="Wu L."/>
            <person name="Ma J."/>
        </authorList>
    </citation>
    <scope>NUCLEOTIDE SEQUENCE [LARGE SCALE GENOMIC DNA]</scope>
    <source>
        <strain evidence="17">TISTR 1906</strain>
    </source>
</reference>
<evidence type="ECO:0000256" key="9">
    <source>
        <dbReference type="ARBA" id="ARBA00022691"/>
    </source>
</evidence>
<dbReference type="InterPro" id="IPR029063">
    <property type="entry name" value="SAM-dependent_MTases_sf"/>
</dbReference>
<dbReference type="PRINTS" id="PR02008">
    <property type="entry name" value="RCMTFAMILY"/>
</dbReference>
<dbReference type="Gene3D" id="3.30.70.1170">
    <property type="entry name" value="Sun protein, domain 3"/>
    <property type="match status" value="1"/>
</dbReference>
<dbReference type="InterPro" id="IPR054728">
    <property type="entry name" value="RsmB-like_ferredoxin"/>
</dbReference>
<sequence>MSQPSEKKSSPAAAAHSAAAPALWQQLEAAAQALHGILGGQSSKAVLAQVPQRLRPGVQALLFQVLRQLGRAQALQKQLAPRAPAPRVSALLCTALALAWDEAQAPYPPFTLVNQAVEAAKRGAARAQSGFINACLRRFLRERDALVAATEADPVAVWNHPAWWIERLKKDHPQDWQRILAANNAQPPMTLRVNRQKATQTQYQSALAAIELNSLTVADMGLQLERAVAVQALPHFGQGWASVQDAAAQAAAPLLLDGLAPATQPLRVLDACAAPGGKTAHLLEYAQPGALQVTALEIDAERAERIKDTLGRLGLQAQVLVADASRPEDWFAQQCGGQPFDAILLDAPCTASGIVRRQPDVRWLRRESDVAQLAGIQSRLLDTLWPLLKPGGRMVYCTCSVFKAEGDAQVQAFLARNTTARSLPAPGHLIPGKADKPGCVADNALGDHDGFFYALLEKTR</sequence>
<gene>
    <name evidence="16" type="primary">rsmB</name>
    <name evidence="16" type="ORF">ACFSW6_04220</name>
</gene>
<accession>A0ABW5UI15</accession>
<dbReference type="CDD" id="cd02440">
    <property type="entry name" value="AdoMet_MTases"/>
    <property type="match status" value="1"/>
</dbReference>
<dbReference type="Pfam" id="PF01029">
    <property type="entry name" value="NusB"/>
    <property type="match status" value="1"/>
</dbReference>
<dbReference type="PROSITE" id="PS01153">
    <property type="entry name" value="NOL1_NOP2_SUN"/>
    <property type="match status" value="1"/>
</dbReference>
<evidence type="ECO:0000256" key="8">
    <source>
        <dbReference type="ARBA" id="ARBA00022679"/>
    </source>
</evidence>
<dbReference type="EMBL" id="JBHUMV010000002">
    <property type="protein sequence ID" value="MFD2753282.1"/>
    <property type="molecule type" value="Genomic_DNA"/>
</dbReference>
<dbReference type="Gene3D" id="3.40.50.150">
    <property type="entry name" value="Vaccinia Virus protein VP39"/>
    <property type="match status" value="1"/>
</dbReference>
<dbReference type="NCBIfam" id="TIGR00563">
    <property type="entry name" value="rsmB"/>
    <property type="match status" value="1"/>
</dbReference>
<feature type="active site" description="Nucleophile" evidence="14">
    <location>
        <position position="399"/>
    </location>
</feature>
<evidence type="ECO:0000256" key="5">
    <source>
        <dbReference type="ARBA" id="ARBA00022490"/>
    </source>
</evidence>
<dbReference type="Gene3D" id="1.10.940.10">
    <property type="entry name" value="NusB-like"/>
    <property type="match status" value="1"/>
</dbReference>
<name>A0ABW5UI15_9BURK</name>
<dbReference type="GO" id="GO:0032259">
    <property type="term" value="P:methylation"/>
    <property type="evidence" value="ECO:0007669"/>
    <property type="project" value="UniProtKB-KW"/>
</dbReference>
<dbReference type="InterPro" id="IPR018314">
    <property type="entry name" value="RsmB/NOL1/NOP2-like_CS"/>
</dbReference>
<dbReference type="InterPro" id="IPR004573">
    <property type="entry name" value="rRNA_ssu_MeTfrase_B"/>
</dbReference>
<keyword evidence="7 14" id="KW-0489">Methyltransferase</keyword>
<dbReference type="Gene3D" id="1.10.287.730">
    <property type="entry name" value="Helix hairpin bin"/>
    <property type="match status" value="1"/>
</dbReference>
<dbReference type="SUPFAM" id="SSF48013">
    <property type="entry name" value="NusB-like"/>
    <property type="match status" value="1"/>
</dbReference>
<dbReference type="PROSITE" id="PS51686">
    <property type="entry name" value="SAM_MT_RSMB_NOP"/>
    <property type="match status" value="1"/>
</dbReference>
<evidence type="ECO:0000256" key="11">
    <source>
        <dbReference type="ARBA" id="ARBA00030399"/>
    </source>
</evidence>
<evidence type="ECO:0000256" key="3">
    <source>
        <dbReference type="ARBA" id="ARBA00007494"/>
    </source>
</evidence>
<dbReference type="Proteomes" id="UP001597463">
    <property type="component" value="Unassembled WGS sequence"/>
</dbReference>
<evidence type="ECO:0000256" key="4">
    <source>
        <dbReference type="ARBA" id="ARBA00012140"/>
    </source>
</evidence>
<evidence type="ECO:0000256" key="7">
    <source>
        <dbReference type="ARBA" id="ARBA00022603"/>
    </source>
</evidence>
<keyword evidence="6" id="KW-0698">rRNA processing</keyword>
<evidence type="ECO:0000256" key="12">
    <source>
        <dbReference type="ARBA" id="ARBA00031088"/>
    </source>
</evidence>
<comment type="function">
    <text evidence="1">Specifically methylates the cytosine at position 967 (m5C967) of 16S rRNA.</text>
</comment>
<dbReference type="GO" id="GO:0008168">
    <property type="term" value="F:methyltransferase activity"/>
    <property type="evidence" value="ECO:0007669"/>
    <property type="project" value="UniProtKB-KW"/>
</dbReference>
<evidence type="ECO:0000256" key="1">
    <source>
        <dbReference type="ARBA" id="ARBA00002724"/>
    </source>
</evidence>
<evidence type="ECO:0000313" key="16">
    <source>
        <dbReference type="EMBL" id="MFD2753282.1"/>
    </source>
</evidence>
<keyword evidence="8 14" id="KW-0808">Transferase</keyword>
<dbReference type="InterPro" id="IPR006027">
    <property type="entry name" value="NusB_RsmB_TIM44"/>
</dbReference>
<evidence type="ECO:0000256" key="2">
    <source>
        <dbReference type="ARBA" id="ARBA00004496"/>
    </source>
</evidence>
<dbReference type="InterPro" id="IPR035926">
    <property type="entry name" value="NusB-like_sf"/>
</dbReference>
<feature type="binding site" evidence="14">
    <location>
        <begin position="272"/>
        <end position="278"/>
    </location>
    <ligand>
        <name>S-adenosyl-L-methionine</name>
        <dbReference type="ChEBI" id="CHEBI:59789"/>
    </ligand>
</feature>
<dbReference type="NCBIfam" id="NF008149">
    <property type="entry name" value="PRK10901.1"/>
    <property type="match status" value="1"/>
</dbReference>
<proteinExistence type="inferred from homology"/>
<evidence type="ECO:0000259" key="15">
    <source>
        <dbReference type="PROSITE" id="PS51686"/>
    </source>
</evidence>
<dbReference type="InterPro" id="IPR049560">
    <property type="entry name" value="MeTrfase_RsmB-F_NOP2_cat"/>
</dbReference>
<dbReference type="InterPro" id="IPR001678">
    <property type="entry name" value="MeTrfase_RsmB-F_NOP2_dom"/>
</dbReference>
<feature type="binding site" evidence="14">
    <location>
        <position position="323"/>
    </location>
    <ligand>
        <name>S-adenosyl-L-methionine</name>
        <dbReference type="ChEBI" id="CHEBI:59789"/>
    </ligand>
</feature>
<comment type="similarity">
    <text evidence="3 14">Belongs to the class I-like SAM-binding methyltransferase superfamily. RsmB/NOP family.</text>
</comment>
<keyword evidence="9 14" id="KW-0949">S-adenosyl-L-methionine</keyword>
<dbReference type="EC" id="2.1.1.176" evidence="4"/>
<feature type="domain" description="SAM-dependent MTase RsmB/NOP-type" evidence="15">
    <location>
        <begin position="179"/>
        <end position="459"/>
    </location>
</feature>
<comment type="caution">
    <text evidence="16">The sequence shown here is derived from an EMBL/GenBank/DDBJ whole genome shotgun (WGS) entry which is preliminary data.</text>
</comment>
<organism evidence="16 17">
    <name type="scientific">Comamonas terrae</name>
    <dbReference type="NCBI Taxonomy" id="673548"/>
    <lineage>
        <taxon>Bacteria</taxon>
        <taxon>Pseudomonadati</taxon>
        <taxon>Pseudomonadota</taxon>
        <taxon>Betaproteobacteria</taxon>
        <taxon>Burkholderiales</taxon>
        <taxon>Comamonadaceae</taxon>
        <taxon>Comamonas</taxon>
    </lineage>
</organism>
<dbReference type="InterPro" id="IPR023267">
    <property type="entry name" value="RCMT"/>
</dbReference>
<evidence type="ECO:0000256" key="14">
    <source>
        <dbReference type="PROSITE-ProRule" id="PRU01023"/>
    </source>
</evidence>
<dbReference type="PANTHER" id="PTHR22807:SF61">
    <property type="entry name" value="NOL1_NOP2_SUN FAMILY PROTEIN _ ANTITERMINATION NUSB DOMAIN-CONTAINING PROTEIN"/>
    <property type="match status" value="1"/>
</dbReference>
<dbReference type="Pfam" id="PF01189">
    <property type="entry name" value="Methyltr_RsmB-F"/>
    <property type="match status" value="1"/>
</dbReference>
<evidence type="ECO:0000256" key="10">
    <source>
        <dbReference type="ARBA" id="ARBA00022884"/>
    </source>
</evidence>
<feature type="binding site" evidence="14">
    <location>
        <position position="297"/>
    </location>
    <ligand>
        <name>S-adenosyl-L-methionine</name>
        <dbReference type="ChEBI" id="CHEBI:59789"/>
    </ligand>
</feature>
<keyword evidence="10 14" id="KW-0694">RNA-binding</keyword>
<evidence type="ECO:0000256" key="6">
    <source>
        <dbReference type="ARBA" id="ARBA00022552"/>
    </source>
</evidence>
<keyword evidence="5" id="KW-0963">Cytoplasm</keyword>
<dbReference type="Pfam" id="PF22458">
    <property type="entry name" value="RsmF-B_ferredox"/>
    <property type="match status" value="1"/>
</dbReference>
<evidence type="ECO:0000313" key="17">
    <source>
        <dbReference type="Proteomes" id="UP001597463"/>
    </source>
</evidence>
<keyword evidence="17" id="KW-1185">Reference proteome</keyword>
<evidence type="ECO:0000256" key="13">
    <source>
        <dbReference type="ARBA" id="ARBA00047283"/>
    </source>
</evidence>
<protein>
    <recommendedName>
        <fullName evidence="4">16S rRNA (cytosine(967)-C(5))-methyltransferase</fullName>
        <ecNumber evidence="4">2.1.1.176</ecNumber>
    </recommendedName>
    <alternativeName>
        <fullName evidence="11">16S rRNA m5C967 methyltransferase</fullName>
    </alternativeName>
    <alternativeName>
        <fullName evidence="12">rRNA (cytosine-C(5)-)-methyltransferase RsmB</fullName>
    </alternativeName>
</protein>
<comment type="subcellular location">
    <subcellularLocation>
        <location evidence="2">Cytoplasm</location>
    </subcellularLocation>
</comment>
<dbReference type="PANTHER" id="PTHR22807">
    <property type="entry name" value="NOP2 YEAST -RELATED NOL1/NOP2/FMU SUN DOMAIN-CONTAINING"/>
    <property type="match status" value="1"/>
</dbReference>
<feature type="binding site" evidence="14">
    <location>
        <position position="346"/>
    </location>
    <ligand>
        <name>S-adenosyl-L-methionine</name>
        <dbReference type="ChEBI" id="CHEBI:59789"/>
    </ligand>
</feature>
<comment type="catalytic activity">
    <reaction evidence="13">
        <text>cytidine(967) in 16S rRNA + S-adenosyl-L-methionine = 5-methylcytidine(967) in 16S rRNA + S-adenosyl-L-homocysteine + H(+)</text>
        <dbReference type="Rhea" id="RHEA:42748"/>
        <dbReference type="Rhea" id="RHEA-COMP:10219"/>
        <dbReference type="Rhea" id="RHEA-COMP:10220"/>
        <dbReference type="ChEBI" id="CHEBI:15378"/>
        <dbReference type="ChEBI" id="CHEBI:57856"/>
        <dbReference type="ChEBI" id="CHEBI:59789"/>
        <dbReference type="ChEBI" id="CHEBI:74483"/>
        <dbReference type="ChEBI" id="CHEBI:82748"/>
        <dbReference type="EC" id="2.1.1.176"/>
    </reaction>
</comment>